<comment type="caution">
    <text evidence="2">The sequence shown here is derived from an EMBL/GenBank/DDBJ whole genome shotgun (WGS) entry which is preliminary data.</text>
</comment>
<protein>
    <submittedName>
        <fullName evidence="2">Uncharacterized protein</fullName>
    </submittedName>
</protein>
<evidence type="ECO:0000256" key="1">
    <source>
        <dbReference type="SAM" id="MobiDB-lite"/>
    </source>
</evidence>
<accession>A0ABP7Z4Y4</accession>
<keyword evidence="3" id="KW-1185">Reference proteome</keyword>
<sequence>MQAASAWAAMIDPVTATPMAEPNWRLVRRVLAGEIIDPCELDLPDIGLVDMTAPDTVHETAPNAVRAQTKPAHRPADPTWRRW</sequence>
<name>A0ABP7Z4Y4_9ACTN</name>
<feature type="compositionally biased region" description="Basic and acidic residues" evidence="1">
    <location>
        <begin position="74"/>
        <end position="83"/>
    </location>
</feature>
<dbReference type="EMBL" id="BAABDO010000067">
    <property type="protein sequence ID" value="GAA4147440.1"/>
    <property type="molecule type" value="Genomic_DNA"/>
</dbReference>
<proteinExistence type="predicted"/>
<gene>
    <name evidence="2" type="ORF">GCM10022416_40880</name>
</gene>
<feature type="region of interest" description="Disordered" evidence="1">
    <location>
        <begin position="59"/>
        <end position="83"/>
    </location>
</feature>
<evidence type="ECO:0000313" key="3">
    <source>
        <dbReference type="Proteomes" id="UP001500266"/>
    </source>
</evidence>
<reference evidence="3" key="1">
    <citation type="journal article" date="2019" name="Int. J. Syst. Evol. Microbiol.">
        <title>The Global Catalogue of Microorganisms (GCM) 10K type strain sequencing project: providing services to taxonomists for standard genome sequencing and annotation.</title>
        <authorList>
            <consortium name="The Broad Institute Genomics Platform"/>
            <consortium name="The Broad Institute Genome Sequencing Center for Infectious Disease"/>
            <person name="Wu L."/>
            <person name="Ma J."/>
        </authorList>
    </citation>
    <scope>NUCLEOTIDE SEQUENCE [LARGE SCALE GENOMIC DNA]</scope>
    <source>
        <strain evidence="3">JCM 17316</strain>
    </source>
</reference>
<dbReference type="Proteomes" id="UP001500266">
    <property type="component" value="Unassembled WGS sequence"/>
</dbReference>
<organism evidence="2 3">
    <name type="scientific">Actinomadura keratinilytica</name>
    <dbReference type="NCBI Taxonomy" id="547461"/>
    <lineage>
        <taxon>Bacteria</taxon>
        <taxon>Bacillati</taxon>
        <taxon>Actinomycetota</taxon>
        <taxon>Actinomycetes</taxon>
        <taxon>Streptosporangiales</taxon>
        <taxon>Thermomonosporaceae</taxon>
        <taxon>Actinomadura</taxon>
    </lineage>
</organism>
<evidence type="ECO:0000313" key="2">
    <source>
        <dbReference type="EMBL" id="GAA4147440.1"/>
    </source>
</evidence>